<evidence type="ECO:0000256" key="2">
    <source>
        <dbReference type="ARBA" id="ARBA00022630"/>
    </source>
</evidence>
<dbReference type="InterPro" id="IPR028202">
    <property type="entry name" value="Reductase_C"/>
</dbReference>
<dbReference type="PANTHER" id="PTHR43557">
    <property type="entry name" value="APOPTOSIS-INDUCING FACTOR 1"/>
    <property type="match status" value="1"/>
</dbReference>
<dbReference type="Gene3D" id="3.50.50.60">
    <property type="entry name" value="FAD/NAD(P)-binding domain"/>
    <property type="match status" value="2"/>
</dbReference>
<dbReference type="Gene3D" id="3.30.390.30">
    <property type="match status" value="1"/>
</dbReference>
<dbReference type="EMBL" id="LPZR01000156">
    <property type="protein sequence ID" value="KYO52401.1"/>
    <property type="molecule type" value="Genomic_DNA"/>
</dbReference>
<feature type="domain" description="Reductase C-terminal" evidence="6">
    <location>
        <begin position="321"/>
        <end position="405"/>
    </location>
</feature>
<dbReference type="InterPro" id="IPR016156">
    <property type="entry name" value="FAD/NAD-linked_Rdtase_dimer_sf"/>
</dbReference>
<sequence>MKMSQIVIIGGGQAGGAAALALRRHGATGPITLIGRETLPPYERPALSKGLLLGETPFDRLIVLSEAVAAEQAITLRLGTTVTAIDRAAQTVTTDAGDVLPYGTLILATGGRGRALPGLAPDGRDIFAIRTAADAEGIRARMARSRSLLVIGGGWLGLEVAASARKSGLDVTLVEAGPRLCGRVLPPVVSAILADLHTRRGVDLRLGDAPVSLTPADGGVSAHLASGAVLAADMAVVAVGLTVEDDLARAAGLATADGILTDPAGRTDDPAIFAIGDVARTPHPALGTAARLESWQMANLQAEAAARAILNLPVPSAETPWFWSDQYDLNLQILGLPDMAVQPIRRGSPETGRGSLLWLDPAERLCAVIALNAPRDIAMARRLIGTGLVIDRPRAADPAVPLKDAVFRAA</sequence>
<dbReference type="PRINTS" id="PR00411">
    <property type="entry name" value="PNDRDTASEI"/>
</dbReference>
<dbReference type="PRINTS" id="PR00368">
    <property type="entry name" value="FADPNR"/>
</dbReference>
<dbReference type="GO" id="GO:0005737">
    <property type="term" value="C:cytoplasm"/>
    <property type="evidence" value="ECO:0007669"/>
    <property type="project" value="TreeGrafter"/>
</dbReference>
<comment type="cofactor">
    <cofactor evidence="1">
        <name>FAD</name>
        <dbReference type="ChEBI" id="CHEBI:57692"/>
    </cofactor>
</comment>
<organism evidence="7 8">
    <name type="scientific">Tistrella mobilis</name>
    <dbReference type="NCBI Taxonomy" id="171437"/>
    <lineage>
        <taxon>Bacteria</taxon>
        <taxon>Pseudomonadati</taxon>
        <taxon>Pseudomonadota</taxon>
        <taxon>Alphaproteobacteria</taxon>
        <taxon>Geminicoccales</taxon>
        <taxon>Geminicoccaceae</taxon>
        <taxon>Tistrella</taxon>
    </lineage>
</organism>
<dbReference type="Pfam" id="PF14759">
    <property type="entry name" value="Reductase_C"/>
    <property type="match status" value="1"/>
</dbReference>
<comment type="caution">
    <text evidence="7">The sequence shown here is derived from an EMBL/GenBank/DDBJ whole genome shotgun (WGS) entry which is preliminary data.</text>
</comment>
<dbReference type="Proteomes" id="UP000075787">
    <property type="component" value="Unassembled WGS sequence"/>
</dbReference>
<dbReference type="Pfam" id="PF07992">
    <property type="entry name" value="Pyr_redox_2"/>
    <property type="match status" value="1"/>
</dbReference>
<dbReference type="PANTHER" id="PTHR43557:SF2">
    <property type="entry name" value="RIESKE DOMAIN-CONTAINING PROTEIN-RELATED"/>
    <property type="match status" value="1"/>
</dbReference>
<gene>
    <name evidence="7" type="ORF">AUP44_05285</name>
</gene>
<feature type="domain" description="FAD/NAD(P)-binding" evidence="5">
    <location>
        <begin position="5"/>
        <end position="300"/>
    </location>
</feature>
<keyword evidence="4" id="KW-0560">Oxidoreductase</keyword>
<evidence type="ECO:0000313" key="8">
    <source>
        <dbReference type="Proteomes" id="UP000075787"/>
    </source>
</evidence>
<dbReference type="InterPro" id="IPR023753">
    <property type="entry name" value="FAD/NAD-binding_dom"/>
</dbReference>
<dbReference type="SUPFAM" id="SSF55424">
    <property type="entry name" value="FAD/NAD-linked reductases, dimerisation (C-terminal) domain"/>
    <property type="match status" value="1"/>
</dbReference>
<evidence type="ECO:0008006" key="9">
    <source>
        <dbReference type="Google" id="ProtNLM"/>
    </source>
</evidence>
<evidence type="ECO:0000313" key="7">
    <source>
        <dbReference type="EMBL" id="KYO52401.1"/>
    </source>
</evidence>
<proteinExistence type="predicted"/>
<protein>
    <recommendedName>
        <fullName evidence="9">Ferredoxin reductase</fullName>
    </recommendedName>
</protein>
<evidence type="ECO:0000256" key="1">
    <source>
        <dbReference type="ARBA" id="ARBA00001974"/>
    </source>
</evidence>
<dbReference type="InterPro" id="IPR036188">
    <property type="entry name" value="FAD/NAD-bd_sf"/>
</dbReference>
<keyword evidence="3" id="KW-0274">FAD</keyword>
<accession>A0A162KXQ4</accession>
<reference evidence="7 8" key="1">
    <citation type="submission" date="2015-12" db="EMBL/GenBank/DDBJ databases">
        <title>Genome sequence of Tistrella mobilis MCCC 1A02139.</title>
        <authorList>
            <person name="Lu L."/>
            <person name="Lai Q."/>
            <person name="Shao Z."/>
            <person name="Qian P."/>
        </authorList>
    </citation>
    <scope>NUCLEOTIDE SEQUENCE [LARGE SCALE GENOMIC DNA]</scope>
    <source>
        <strain evidence="7 8">MCCC 1A02139</strain>
    </source>
</reference>
<dbReference type="SUPFAM" id="SSF51905">
    <property type="entry name" value="FAD/NAD(P)-binding domain"/>
    <property type="match status" value="2"/>
</dbReference>
<evidence type="ECO:0000259" key="6">
    <source>
        <dbReference type="Pfam" id="PF14759"/>
    </source>
</evidence>
<dbReference type="GO" id="GO:0016651">
    <property type="term" value="F:oxidoreductase activity, acting on NAD(P)H"/>
    <property type="evidence" value="ECO:0007669"/>
    <property type="project" value="TreeGrafter"/>
</dbReference>
<evidence type="ECO:0000259" key="5">
    <source>
        <dbReference type="Pfam" id="PF07992"/>
    </source>
</evidence>
<evidence type="ECO:0000256" key="3">
    <source>
        <dbReference type="ARBA" id="ARBA00022827"/>
    </source>
</evidence>
<dbReference type="InterPro" id="IPR050446">
    <property type="entry name" value="FAD-oxidoreductase/Apoptosis"/>
</dbReference>
<dbReference type="AlphaFoldDB" id="A0A162KXQ4"/>
<name>A0A162KXQ4_9PROT</name>
<evidence type="ECO:0000256" key="4">
    <source>
        <dbReference type="ARBA" id="ARBA00023002"/>
    </source>
</evidence>
<keyword evidence="2" id="KW-0285">Flavoprotein</keyword>